<reference evidence="2 3" key="1">
    <citation type="submission" date="2016-10" db="EMBL/GenBank/DDBJ databases">
        <authorList>
            <person name="de Groot N.N."/>
        </authorList>
    </citation>
    <scope>NUCLEOTIDE SEQUENCE [LARGE SCALE GENOMIC DNA]</scope>
    <source>
        <strain evidence="2 3">CGMCC 1.7659</strain>
    </source>
</reference>
<sequence length="123" mass="13800">MPKVVSPANIAAALTERWSPRIIAELDDAYVKVACLEGVFGWHAHQDEDELFFVLRGNLRIELEEGVIELGEGDLYVVPKGVRHNPVAEQQCLVMLVERKSTLHTGDVVNERTRSLAEQLRPV</sequence>
<accession>A0A1I4YG00</accession>
<feature type="domain" description="Cupin type-2" evidence="1">
    <location>
        <begin position="39"/>
        <end position="90"/>
    </location>
</feature>
<dbReference type="Gene3D" id="2.60.120.10">
    <property type="entry name" value="Jelly Rolls"/>
    <property type="match status" value="1"/>
</dbReference>
<dbReference type="InterPro" id="IPR052044">
    <property type="entry name" value="PKS_Associated_Protein"/>
</dbReference>
<keyword evidence="2" id="KW-0413">Isomerase</keyword>
<dbReference type="OrthoDB" id="9794183at2"/>
<evidence type="ECO:0000259" key="1">
    <source>
        <dbReference type="Pfam" id="PF07883"/>
    </source>
</evidence>
<dbReference type="SUPFAM" id="SSF51182">
    <property type="entry name" value="RmlC-like cupins"/>
    <property type="match status" value="1"/>
</dbReference>
<dbReference type="Proteomes" id="UP000198575">
    <property type="component" value="Unassembled WGS sequence"/>
</dbReference>
<dbReference type="EMBL" id="FOVF01000017">
    <property type="protein sequence ID" value="SFN36927.1"/>
    <property type="molecule type" value="Genomic_DNA"/>
</dbReference>
<name>A0A1I4YG00_9GAMM</name>
<evidence type="ECO:0000313" key="3">
    <source>
        <dbReference type="Proteomes" id="UP000198575"/>
    </source>
</evidence>
<dbReference type="GO" id="GO:0016853">
    <property type="term" value="F:isomerase activity"/>
    <property type="evidence" value="ECO:0007669"/>
    <property type="project" value="UniProtKB-KW"/>
</dbReference>
<organism evidence="2 3">
    <name type="scientific">Dokdonella immobilis</name>
    <dbReference type="NCBI Taxonomy" id="578942"/>
    <lineage>
        <taxon>Bacteria</taxon>
        <taxon>Pseudomonadati</taxon>
        <taxon>Pseudomonadota</taxon>
        <taxon>Gammaproteobacteria</taxon>
        <taxon>Lysobacterales</taxon>
        <taxon>Rhodanobacteraceae</taxon>
        <taxon>Dokdonella</taxon>
    </lineage>
</organism>
<dbReference type="STRING" id="578942.SAMN05216289_11741"/>
<proteinExistence type="predicted"/>
<keyword evidence="3" id="KW-1185">Reference proteome</keyword>
<dbReference type="PANTHER" id="PTHR36114:SF1">
    <property type="entry name" value="16.7 KDA PROTEIN IN WHIE LOCUS"/>
    <property type="match status" value="1"/>
</dbReference>
<dbReference type="InterPro" id="IPR014710">
    <property type="entry name" value="RmlC-like_jellyroll"/>
</dbReference>
<dbReference type="InterPro" id="IPR011051">
    <property type="entry name" value="RmlC_Cupin_sf"/>
</dbReference>
<dbReference type="AlphaFoldDB" id="A0A1I4YG00"/>
<protein>
    <submittedName>
        <fullName evidence="2">Mannose-6-phosphate isomerase, cupin superfamily</fullName>
    </submittedName>
</protein>
<dbReference type="CDD" id="cd02226">
    <property type="entry name" value="cupin_YdbB-like"/>
    <property type="match status" value="1"/>
</dbReference>
<dbReference type="InterPro" id="IPR013096">
    <property type="entry name" value="Cupin_2"/>
</dbReference>
<dbReference type="Pfam" id="PF07883">
    <property type="entry name" value="Cupin_2"/>
    <property type="match status" value="1"/>
</dbReference>
<dbReference type="RefSeq" id="WP_092408393.1">
    <property type="nucleotide sequence ID" value="NZ_FOVF01000017.1"/>
</dbReference>
<gene>
    <name evidence="2" type="ORF">SAMN05216289_11741</name>
</gene>
<dbReference type="PANTHER" id="PTHR36114">
    <property type="entry name" value="16.7 KDA PROTEIN IN WHIE LOCUS"/>
    <property type="match status" value="1"/>
</dbReference>
<evidence type="ECO:0000313" key="2">
    <source>
        <dbReference type="EMBL" id="SFN36927.1"/>
    </source>
</evidence>